<evidence type="ECO:0000313" key="6">
    <source>
        <dbReference type="EMBL" id="RAK46041.1"/>
    </source>
</evidence>
<keyword evidence="7" id="KW-1185">Reference proteome</keyword>
<evidence type="ECO:0000259" key="5">
    <source>
        <dbReference type="PROSITE" id="PS50931"/>
    </source>
</evidence>
<dbReference type="GO" id="GO:0000976">
    <property type="term" value="F:transcription cis-regulatory region binding"/>
    <property type="evidence" value="ECO:0007669"/>
    <property type="project" value="TreeGrafter"/>
</dbReference>
<dbReference type="SUPFAM" id="SSF53850">
    <property type="entry name" value="Periplasmic binding protein-like II"/>
    <property type="match status" value="1"/>
</dbReference>
<keyword evidence="4" id="KW-0804">Transcription</keyword>
<dbReference type="PANTHER" id="PTHR30126">
    <property type="entry name" value="HTH-TYPE TRANSCRIPTIONAL REGULATOR"/>
    <property type="match status" value="1"/>
</dbReference>
<dbReference type="AlphaFoldDB" id="A0A327ZUQ9"/>
<reference evidence="6 7" key="1">
    <citation type="journal article" date="2018" name="Front. Microbiol.">
        <title>Description and Comparative Genomics of Macrococcus caseolyticus subsp. hominis subsp. nov., Macrococcus goetzii sp. nov., Macrococcus epidermidis sp. nov., and Macrococcus bohemicus sp. nov., Novel Macrococci From Human Clinical Material With Virulence Potential and Suspected Uptake of Foreign DNA by Natural Transformation.</title>
        <authorList>
            <person name="Maslanova I."/>
            <person name="Wertheimer Z."/>
            <person name="Sedlacek I."/>
            <person name="Svec P."/>
            <person name="Indrakova A."/>
            <person name="Kovarovic V."/>
            <person name="Schumann P."/>
            <person name="Sproer C."/>
            <person name="Kralova S."/>
            <person name="Sedo O."/>
            <person name="Kristofova L."/>
            <person name="Vrbovska V."/>
            <person name="Fuzik T."/>
            <person name="Petras P."/>
            <person name="Zdrahal Z."/>
            <person name="Ruzickova V."/>
            <person name="Doskar J."/>
            <person name="Pantucek R."/>
        </authorList>
    </citation>
    <scope>NUCLEOTIDE SEQUENCE [LARGE SCALE GENOMIC DNA]</scope>
    <source>
        <strain evidence="6 7">01/688</strain>
    </source>
</reference>
<dbReference type="PANTHER" id="PTHR30126:SF78">
    <property type="entry name" value="HTH LYSR-TYPE DOMAIN-CONTAINING PROTEIN"/>
    <property type="match status" value="1"/>
</dbReference>
<dbReference type="InterPro" id="IPR000847">
    <property type="entry name" value="LysR_HTH_N"/>
</dbReference>
<dbReference type="EMBL" id="PZJH01000001">
    <property type="protein sequence ID" value="RAK46041.1"/>
    <property type="molecule type" value="Genomic_DNA"/>
</dbReference>
<accession>A0A327ZUQ9</accession>
<dbReference type="InterPro" id="IPR036390">
    <property type="entry name" value="WH_DNA-bd_sf"/>
</dbReference>
<keyword evidence="2" id="KW-0805">Transcription regulation</keyword>
<proteinExistence type="inferred from homology"/>
<gene>
    <name evidence="6" type="ORF">BHU61_00930</name>
</gene>
<evidence type="ECO:0000313" key="7">
    <source>
        <dbReference type="Proteomes" id="UP000249808"/>
    </source>
</evidence>
<sequence>MKIDDYRLLVALADEETLRKAADTLYISQPAVSQRLKSIETEWGTEIFIRTKKKLIVTTNGEMIIQHARKMLKEETNLKEMIHSSDGVVNGKLSIGVSSLIGHTILPIVLGRFVERYPNVKIQLQVGSSTRITNNRHDFHVSVIRGSKIMNLHNELLMSEKHYFIYPKNKAHELDQLPMIEFQADPIYLKEIEHWYTEQFNKEYAPQIKTDQISTCKSLLLNGVGMTVLPEIVMKDIDNDQFEIQLLEVANNPLLRETYLCYETDMLSLPQVSAYIELMKEVTAEYLDIKKYVPII</sequence>
<keyword evidence="3" id="KW-0238">DNA-binding</keyword>
<evidence type="ECO:0000256" key="1">
    <source>
        <dbReference type="ARBA" id="ARBA00009437"/>
    </source>
</evidence>
<dbReference type="FunFam" id="1.10.10.10:FF:000001">
    <property type="entry name" value="LysR family transcriptional regulator"/>
    <property type="match status" value="1"/>
</dbReference>
<dbReference type="Gene3D" id="3.40.190.290">
    <property type="match status" value="1"/>
</dbReference>
<comment type="similarity">
    <text evidence="1">Belongs to the LysR transcriptional regulatory family.</text>
</comment>
<protein>
    <submittedName>
        <fullName evidence="6">LysR family transcriptional regulator</fullName>
    </submittedName>
</protein>
<comment type="caution">
    <text evidence="6">The sequence shown here is derived from an EMBL/GenBank/DDBJ whole genome shotgun (WGS) entry which is preliminary data.</text>
</comment>
<evidence type="ECO:0000256" key="3">
    <source>
        <dbReference type="ARBA" id="ARBA00023125"/>
    </source>
</evidence>
<dbReference type="InterPro" id="IPR036388">
    <property type="entry name" value="WH-like_DNA-bd_sf"/>
</dbReference>
<dbReference type="CDD" id="cd05466">
    <property type="entry name" value="PBP2_LTTR_substrate"/>
    <property type="match status" value="1"/>
</dbReference>
<dbReference type="InterPro" id="IPR005119">
    <property type="entry name" value="LysR_subst-bd"/>
</dbReference>
<dbReference type="PROSITE" id="PS50931">
    <property type="entry name" value="HTH_LYSR"/>
    <property type="match status" value="1"/>
</dbReference>
<dbReference type="Gene3D" id="1.10.10.10">
    <property type="entry name" value="Winged helix-like DNA-binding domain superfamily/Winged helix DNA-binding domain"/>
    <property type="match status" value="1"/>
</dbReference>
<evidence type="ECO:0000256" key="2">
    <source>
        <dbReference type="ARBA" id="ARBA00023015"/>
    </source>
</evidence>
<name>A0A327ZUQ9_9STAP</name>
<dbReference type="RefSeq" id="WP_099580153.1">
    <property type="nucleotide sequence ID" value="NZ_JAKREG010000002.1"/>
</dbReference>
<dbReference type="Pfam" id="PF00126">
    <property type="entry name" value="HTH_1"/>
    <property type="match status" value="1"/>
</dbReference>
<feature type="domain" description="HTH lysR-type" evidence="5">
    <location>
        <begin position="1"/>
        <end position="58"/>
    </location>
</feature>
<organism evidence="6 7">
    <name type="scientific">Macrococcus epidermidis</name>
    <dbReference type="NCBI Taxonomy" id="1902580"/>
    <lineage>
        <taxon>Bacteria</taxon>
        <taxon>Bacillati</taxon>
        <taxon>Bacillota</taxon>
        <taxon>Bacilli</taxon>
        <taxon>Bacillales</taxon>
        <taxon>Staphylococcaceae</taxon>
        <taxon>Macrococcus</taxon>
    </lineage>
</organism>
<evidence type="ECO:0000256" key="4">
    <source>
        <dbReference type="ARBA" id="ARBA00023163"/>
    </source>
</evidence>
<dbReference type="PRINTS" id="PR00039">
    <property type="entry name" value="HTHLYSR"/>
</dbReference>
<dbReference type="Pfam" id="PF03466">
    <property type="entry name" value="LysR_substrate"/>
    <property type="match status" value="1"/>
</dbReference>
<dbReference type="Proteomes" id="UP000249808">
    <property type="component" value="Unassembled WGS sequence"/>
</dbReference>
<dbReference type="GO" id="GO:0003700">
    <property type="term" value="F:DNA-binding transcription factor activity"/>
    <property type="evidence" value="ECO:0007669"/>
    <property type="project" value="InterPro"/>
</dbReference>
<dbReference type="SUPFAM" id="SSF46785">
    <property type="entry name" value="Winged helix' DNA-binding domain"/>
    <property type="match status" value="1"/>
</dbReference>